<dbReference type="GO" id="GO:0008146">
    <property type="term" value="F:sulfotransferase activity"/>
    <property type="evidence" value="ECO:0007669"/>
    <property type="project" value="InterPro"/>
</dbReference>
<accession>A0A8C4S5W3</accession>
<comment type="subcellular location">
    <subcellularLocation>
        <location evidence="1">Cytoplasm</location>
    </subcellularLocation>
</comment>
<dbReference type="EC" id="2.8.2.-" evidence="6"/>
<dbReference type="PANTHER" id="PTHR11783">
    <property type="entry name" value="SULFOTRANSFERASE SULT"/>
    <property type="match status" value="1"/>
</dbReference>
<dbReference type="AlphaFoldDB" id="A0A8C4S5W3"/>
<dbReference type="FunFam" id="3.40.50.300:FF:000433">
    <property type="entry name" value="Estrogen sulfotransferase"/>
    <property type="match status" value="1"/>
</dbReference>
<sequence>MEGGSSDRVEKYPLQQIRGVPMLSFVVENWHRIEGFKAFPGDVLIATYPKAGTTWVQEIVDLIVNEGDKEKCQRAPIYVRIPFIEMFPPPPFKSGIDLLEKMSPPRVIKTHLPIQFINQSFWDNNCKVIYVARNAKDSVVSYYHFDRMNKYEPEPGPWNEYIHKFMQGEVPFGSWYDHVKGFWEEKNKRNVLYLFYEDLKENLRNEVIKIVKFMDRSLSEDIINRIVELTTFSNMKDNPMANYTTIPDSVFDYSKSTFMRKGQVGDWKNHFSAEEAALFDKHYEEKMADCNIPFRCDPTEH</sequence>
<comment type="similarity">
    <text evidence="2 6">Belongs to the sulfotransferase 1 family.</text>
</comment>
<evidence type="ECO:0000313" key="8">
    <source>
        <dbReference type="Ensembl" id="ENSECRP00000011749.1"/>
    </source>
</evidence>
<name>A0A8C4S5W3_ERPCA</name>
<dbReference type="Ensembl" id="ENSECRT00000011940.1">
    <property type="protein sequence ID" value="ENSECRP00000011749.1"/>
    <property type="gene ID" value="ENSECRG00000007828.1"/>
</dbReference>
<evidence type="ECO:0000259" key="7">
    <source>
        <dbReference type="Pfam" id="PF00685"/>
    </source>
</evidence>
<protein>
    <recommendedName>
        <fullName evidence="6">Sulfotransferase</fullName>
        <ecNumber evidence="6">2.8.2.-</ecNumber>
    </recommendedName>
</protein>
<keyword evidence="5" id="KW-0128">Catecholamine metabolism</keyword>
<evidence type="ECO:0000256" key="6">
    <source>
        <dbReference type="RuleBase" id="RU361155"/>
    </source>
</evidence>
<keyword evidence="4 6" id="KW-0808">Transferase</keyword>
<dbReference type="InterPro" id="IPR000863">
    <property type="entry name" value="Sulfotransferase_dom"/>
</dbReference>
<dbReference type="GO" id="GO:0006584">
    <property type="term" value="P:catecholamine metabolic process"/>
    <property type="evidence" value="ECO:0007669"/>
    <property type="project" value="UniProtKB-KW"/>
</dbReference>
<evidence type="ECO:0000256" key="2">
    <source>
        <dbReference type="ARBA" id="ARBA00005771"/>
    </source>
</evidence>
<dbReference type="InterPro" id="IPR027417">
    <property type="entry name" value="P-loop_NTPase"/>
</dbReference>
<dbReference type="Proteomes" id="UP000694620">
    <property type="component" value="Chromosome 8"/>
</dbReference>
<feature type="domain" description="Sulfotransferase" evidence="7">
    <location>
        <begin position="41"/>
        <end position="290"/>
    </location>
</feature>
<reference evidence="8" key="3">
    <citation type="submission" date="2025-09" db="UniProtKB">
        <authorList>
            <consortium name="Ensembl"/>
        </authorList>
    </citation>
    <scope>IDENTIFICATION</scope>
</reference>
<evidence type="ECO:0000313" key="9">
    <source>
        <dbReference type="Proteomes" id="UP000694620"/>
    </source>
</evidence>
<dbReference type="GO" id="GO:0005737">
    <property type="term" value="C:cytoplasm"/>
    <property type="evidence" value="ECO:0007669"/>
    <property type="project" value="UniProtKB-SubCell"/>
</dbReference>
<evidence type="ECO:0000256" key="5">
    <source>
        <dbReference type="ARBA" id="ARBA00022939"/>
    </source>
</evidence>
<organism evidence="8 9">
    <name type="scientific">Erpetoichthys calabaricus</name>
    <name type="common">Rope fish</name>
    <name type="synonym">Calamoichthys calabaricus</name>
    <dbReference type="NCBI Taxonomy" id="27687"/>
    <lineage>
        <taxon>Eukaryota</taxon>
        <taxon>Metazoa</taxon>
        <taxon>Chordata</taxon>
        <taxon>Craniata</taxon>
        <taxon>Vertebrata</taxon>
        <taxon>Euteleostomi</taxon>
        <taxon>Actinopterygii</taxon>
        <taxon>Polypteriformes</taxon>
        <taxon>Polypteridae</taxon>
        <taxon>Erpetoichthys</taxon>
    </lineage>
</organism>
<reference evidence="8" key="2">
    <citation type="submission" date="2025-08" db="UniProtKB">
        <authorList>
            <consortium name="Ensembl"/>
        </authorList>
    </citation>
    <scope>IDENTIFICATION</scope>
</reference>
<dbReference type="GeneTree" id="ENSGT00940000157101"/>
<gene>
    <name evidence="8" type="primary">LOC114656350</name>
</gene>
<dbReference type="SUPFAM" id="SSF52540">
    <property type="entry name" value="P-loop containing nucleoside triphosphate hydrolases"/>
    <property type="match status" value="1"/>
</dbReference>
<proteinExistence type="inferred from homology"/>
<evidence type="ECO:0000256" key="1">
    <source>
        <dbReference type="ARBA" id="ARBA00004496"/>
    </source>
</evidence>
<evidence type="ECO:0000256" key="4">
    <source>
        <dbReference type="ARBA" id="ARBA00022679"/>
    </source>
</evidence>
<keyword evidence="9" id="KW-1185">Reference proteome</keyword>
<evidence type="ECO:0000256" key="3">
    <source>
        <dbReference type="ARBA" id="ARBA00022490"/>
    </source>
</evidence>
<dbReference type="Gene3D" id="3.40.50.300">
    <property type="entry name" value="P-loop containing nucleotide triphosphate hydrolases"/>
    <property type="match status" value="1"/>
</dbReference>
<reference evidence="8" key="1">
    <citation type="submission" date="2021-06" db="EMBL/GenBank/DDBJ databases">
        <authorList>
            <consortium name="Wellcome Sanger Institute Data Sharing"/>
        </authorList>
    </citation>
    <scope>NUCLEOTIDE SEQUENCE [LARGE SCALE GENOMIC DNA]</scope>
</reference>
<keyword evidence="3" id="KW-0963">Cytoplasm</keyword>
<dbReference type="Pfam" id="PF00685">
    <property type="entry name" value="Sulfotransfer_1"/>
    <property type="match status" value="1"/>
</dbReference>
<dbReference type="GO" id="GO:0006805">
    <property type="term" value="P:xenobiotic metabolic process"/>
    <property type="evidence" value="ECO:0007669"/>
    <property type="project" value="UniProtKB-ARBA"/>
</dbReference>